<protein>
    <recommendedName>
        <fullName evidence="8">Arabinose 5-phosphate isomerase</fullName>
        <shortName evidence="8">API</shortName>
        <ecNumber evidence="8">5.3.1.13</ecNumber>
    </recommendedName>
</protein>
<dbReference type="Gene3D" id="3.10.580.10">
    <property type="entry name" value="CBS-domain"/>
    <property type="match status" value="1"/>
</dbReference>
<feature type="site" description="Catalytically relevant" evidence="10">
    <location>
        <position position="147"/>
    </location>
</feature>
<dbReference type="InterPro" id="IPR004800">
    <property type="entry name" value="KdsD/KpsF-type"/>
</dbReference>
<comment type="catalytic activity">
    <reaction evidence="8">
        <text>D-arabinose 5-phosphate = D-ribulose 5-phosphate</text>
        <dbReference type="Rhea" id="RHEA:23104"/>
        <dbReference type="ChEBI" id="CHEBI:57693"/>
        <dbReference type="ChEBI" id="CHEBI:58121"/>
        <dbReference type="EC" id="5.3.1.13"/>
    </reaction>
</comment>
<evidence type="ECO:0000256" key="11">
    <source>
        <dbReference type="PROSITE-ProRule" id="PRU00703"/>
    </source>
</evidence>
<comment type="similarity">
    <text evidence="2 8">Belongs to the SIS family. GutQ/KpsF subfamily.</text>
</comment>
<accession>A0A1I5NU63</accession>
<feature type="binding site" evidence="9">
    <location>
        <position position="77"/>
    </location>
    <ligand>
        <name>Zn(2+)</name>
        <dbReference type="ChEBI" id="CHEBI:29105"/>
    </ligand>
</feature>
<feature type="domain" description="SIS" evidence="13">
    <location>
        <begin position="36"/>
        <end position="179"/>
    </location>
</feature>
<dbReference type="InterPro" id="IPR035474">
    <property type="entry name" value="SIS_Kpsf"/>
</dbReference>
<dbReference type="GO" id="GO:1901135">
    <property type="term" value="P:carbohydrate derivative metabolic process"/>
    <property type="evidence" value="ECO:0007669"/>
    <property type="project" value="InterPro"/>
</dbReference>
<evidence type="ECO:0000256" key="2">
    <source>
        <dbReference type="ARBA" id="ARBA00008165"/>
    </source>
</evidence>
<keyword evidence="4" id="KW-0677">Repeat</keyword>
<evidence type="ECO:0000256" key="4">
    <source>
        <dbReference type="ARBA" id="ARBA00022737"/>
    </source>
</evidence>
<dbReference type="GO" id="GO:0097367">
    <property type="term" value="F:carbohydrate derivative binding"/>
    <property type="evidence" value="ECO:0007669"/>
    <property type="project" value="InterPro"/>
</dbReference>
<dbReference type="PANTHER" id="PTHR42745:SF1">
    <property type="entry name" value="ARABINOSE 5-PHOSPHATE ISOMERASE KDSD"/>
    <property type="match status" value="1"/>
</dbReference>
<evidence type="ECO:0000313" key="15">
    <source>
        <dbReference type="Proteomes" id="UP000243084"/>
    </source>
</evidence>
<gene>
    <name evidence="14" type="ORF">SAMN05216229_101163</name>
</gene>
<dbReference type="FunFam" id="3.10.580.10:FF:000007">
    <property type="entry name" value="Arabinose 5-phosphate isomerase"/>
    <property type="match status" value="1"/>
</dbReference>
<evidence type="ECO:0000313" key="14">
    <source>
        <dbReference type="EMBL" id="SFP25267.1"/>
    </source>
</evidence>
<comment type="pathway">
    <text evidence="1">Bacterial outer membrane biogenesis; lipopolysaccharide biosynthesis.</text>
</comment>
<evidence type="ECO:0000259" key="13">
    <source>
        <dbReference type="PROSITE" id="PS51464"/>
    </source>
</evidence>
<dbReference type="InterPro" id="IPR050986">
    <property type="entry name" value="GutQ/KpsF_isomerases"/>
</dbReference>
<evidence type="ECO:0000256" key="1">
    <source>
        <dbReference type="ARBA" id="ARBA00004756"/>
    </source>
</evidence>
<dbReference type="PIRSF" id="PIRSF004692">
    <property type="entry name" value="KdsD_KpsF"/>
    <property type="match status" value="1"/>
</dbReference>
<evidence type="ECO:0000256" key="6">
    <source>
        <dbReference type="ARBA" id="ARBA00023235"/>
    </source>
</evidence>
<dbReference type="Pfam" id="PF00571">
    <property type="entry name" value="CBS"/>
    <property type="match status" value="2"/>
</dbReference>
<evidence type="ECO:0000259" key="12">
    <source>
        <dbReference type="PROSITE" id="PS51371"/>
    </source>
</evidence>
<evidence type="ECO:0000256" key="10">
    <source>
        <dbReference type="PIRSR" id="PIRSR004692-3"/>
    </source>
</evidence>
<dbReference type="InterPro" id="IPR000644">
    <property type="entry name" value="CBS_dom"/>
</dbReference>
<feature type="site" description="Catalytically relevant" evidence="10">
    <location>
        <position position="106"/>
    </location>
</feature>
<dbReference type="Gene3D" id="3.40.50.10490">
    <property type="entry name" value="Glucose-6-phosphate isomerase like protein, domain 1"/>
    <property type="match status" value="1"/>
</dbReference>
<evidence type="ECO:0000256" key="9">
    <source>
        <dbReference type="PIRSR" id="PIRSR004692-2"/>
    </source>
</evidence>
<dbReference type="SMART" id="SM00116">
    <property type="entry name" value="CBS"/>
    <property type="match status" value="2"/>
</dbReference>
<evidence type="ECO:0000256" key="8">
    <source>
        <dbReference type="PIRNR" id="PIRNR004692"/>
    </source>
</evidence>
<evidence type="ECO:0000256" key="5">
    <source>
        <dbReference type="ARBA" id="ARBA00023122"/>
    </source>
</evidence>
<comment type="pathway">
    <text evidence="7">Carbohydrate biosynthesis; 3-deoxy-D-manno-octulosonate biosynthesis; 3-deoxy-D-manno-octulosonate from D-ribulose 5-phosphate: step 1/3.</text>
</comment>
<dbReference type="AlphaFoldDB" id="A0A1I5NU63"/>
<dbReference type="GO" id="GO:0005975">
    <property type="term" value="P:carbohydrate metabolic process"/>
    <property type="evidence" value="ECO:0007669"/>
    <property type="project" value="InterPro"/>
</dbReference>
<feature type="site" description="Catalytically relevant" evidence="10">
    <location>
        <position position="188"/>
    </location>
</feature>
<feature type="domain" description="CBS" evidence="12">
    <location>
        <begin position="205"/>
        <end position="263"/>
    </location>
</feature>
<dbReference type="PROSITE" id="PS51464">
    <property type="entry name" value="SIS"/>
    <property type="match status" value="1"/>
</dbReference>
<evidence type="ECO:0000256" key="7">
    <source>
        <dbReference type="ARBA" id="ARBA00060658"/>
    </source>
</evidence>
<dbReference type="CDD" id="cd05014">
    <property type="entry name" value="SIS_Kpsf"/>
    <property type="match status" value="1"/>
</dbReference>
<keyword evidence="9" id="KW-0862">Zinc</keyword>
<dbReference type="Pfam" id="PF01380">
    <property type="entry name" value="SIS"/>
    <property type="match status" value="1"/>
</dbReference>
<dbReference type="OrthoDB" id="9762536at2"/>
<dbReference type="EMBL" id="FOXM01000001">
    <property type="protein sequence ID" value="SFP25267.1"/>
    <property type="molecule type" value="Genomic_DNA"/>
</dbReference>
<dbReference type="SUPFAM" id="SSF53697">
    <property type="entry name" value="SIS domain"/>
    <property type="match status" value="1"/>
</dbReference>
<feature type="site" description="Catalytically relevant" evidence="10">
    <location>
        <position position="54"/>
    </location>
</feature>
<evidence type="ECO:0000256" key="3">
    <source>
        <dbReference type="ARBA" id="ARBA00011881"/>
    </source>
</evidence>
<dbReference type="RefSeq" id="WP_092427346.1">
    <property type="nucleotide sequence ID" value="NZ_FOXM01000001.1"/>
</dbReference>
<name>A0A1I5NU63_9GAMM</name>
<dbReference type="CDD" id="cd04604">
    <property type="entry name" value="CBS_pair_SIS_assoc"/>
    <property type="match status" value="1"/>
</dbReference>
<dbReference type="InterPro" id="IPR046348">
    <property type="entry name" value="SIS_dom_sf"/>
</dbReference>
<keyword evidence="6 8" id="KW-0413">Isomerase</keyword>
<dbReference type="PROSITE" id="PS51371">
    <property type="entry name" value="CBS"/>
    <property type="match status" value="2"/>
</dbReference>
<dbReference type="FunFam" id="3.40.50.10490:FF:000011">
    <property type="entry name" value="Arabinose 5-phosphate isomerase"/>
    <property type="match status" value="1"/>
</dbReference>
<dbReference type="InterPro" id="IPR001347">
    <property type="entry name" value="SIS_dom"/>
</dbReference>
<sequence length="324" mass="34289">MPQTPSFIQSAQRTIRLELDAVNDLLARINGDFVRACELLLACKGRVVVVGMGKSGHIGRKIAATLASTGTTAFFVHPAEASHGDMGMITRDDVVMALSNSGSTAEIVTLLPLIKRLGITLISMTGNPDSPLAKAAEVNLDASVAQEACPLNLAPTSSTTVSLVLGDALAIALLEARGFTAEDFAFSHPGGALGRRLLLKVENIMHSGERLPQVRRGTPLREALLEMTRKGLGMTVVTEADGRLAGIFTDGDLRRALDRGVDVRHALIDELMTVGGKTVRPDMLAAEALKIMEDHKISALVAIDPGQHAVGALNMHDLLRAGVM</sequence>
<dbReference type="NCBIfam" id="TIGR00393">
    <property type="entry name" value="kpsF"/>
    <property type="match status" value="1"/>
</dbReference>
<dbReference type="GO" id="GO:0046872">
    <property type="term" value="F:metal ion binding"/>
    <property type="evidence" value="ECO:0007669"/>
    <property type="project" value="UniProtKB-KW"/>
</dbReference>
<keyword evidence="15" id="KW-1185">Reference proteome</keyword>
<comment type="subunit">
    <text evidence="3">Homotetramer.</text>
</comment>
<dbReference type="Proteomes" id="UP000243084">
    <property type="component" value="Unassembled WGS sequence"/>
</dbReference>
<organism evidence="14 15">
    <name type="scientific">Geopseudomonas sagittaria</name>
    <dbReference type="NCBI Taxonomy" id="1135990"/>
    <lineage>
        <taxon>Bacteria</taxon>
        <taxon>Pseudomonadati</taxon>
        <taxon>Pseudomonadota</taxon>
        <taxon>Gammaproteobacteria</taxon>
        <taxon>Pseudomonadales</taxon>
        <taxon>Pseudomonadaceae</taxon>
        <taxon>Geopseudomonas</taxon>
    </lineage>
</organism>
<keyword evidence="5 11" id="KW-0129">CBS domain</keyword>
<dbReference type="GO" id="GO:0019146">
    <property type="term" value="F:arabinose-5-phosphate isomerase activity"/>
    <property type="evidence" value="ECO:0007669"/>
    <property type="project" value="UniProtKB-EC"/>
</dbReference>
<dbReference type="InterPro" id="IPR046342">
    <property type="entry name" value="CBS_dom_sf"/>
</dbReference>
<dbReference type="EC" id="5.3.1.13" evidence="8"/>
<keyword evidence="9" id="KW-0479">Metal-binding</keyword>
<feature type="domain" description="CBS" evidence="12">
    <location>
        <begin position="272"/>
        <end position="324"/>
    </location>
</feature>
<reference evidence="15" key="1">
    <citation type="submission" date="2016-10" db="EMBL/GenBank/DDBJ databases">
        <authorList>
            <person name="Varghese N."/>
            <person name="Submissions S."/>
        </authorList>
    </citation>
    <scope>NUCLEOTIDE SEQUENCE [LARGE SCALE GENOMIC DNA]</scope>
    <source>
        <strain evidence="15">JCM 18195</strain>
    </source>
</reference>
<dbReference type="PANTHER" id="PTHR42745">
    <property type="match status" value="1"/>
</dbReference>
<proteinExistence type="inferred from homology"/>